<evidence type="ECO:0000256" key="8">
    <source>
        <dbReference type="ARBA" id="ARBA00023081"/>
    </source>
</evidence>
<dbReference type="GO" id="GO:0044163">
    <property type="term" value="C:host cytoskeleton"/>
    <property type="evidence" value="ECO:0007669"/>
    <property type="project" value="UniProtKB-SubCell"/>
</dbReference>
<evidence type="ECO:0000256" key="10">
    <source>
        <dbReference type="ARBA" id="ARBA00023200"/>
    </source>
</evidence>
<dbReference type="EMBL" id="MT750216">
    <property type="protein sequence ID" value="QNH88581.1"/>
    <property type="molecule type" value="Genomic_RNA"/>
</dbReference>
<keyword evidence="5 12" id="KW-0813">Transport</keyword>
<evidence type="ECO:0000256" key="13">
    <source>
        <dbReference type="SAM" id="MobiDB-lite"/>
    </source>
</evidence>
<evidence type="ECO:0000256" key="9">
    <source>
        <dbReference type="ARBA" id="ARBA00023111"/>
    </source>
</evidence>
<dbReference type="InterPro" id="IPR001022">
    <property type="entry name" value="TMV_movement"/>
</dbReference>
<evidence type="ECO:0000256" key="3">
    <source>
        <dbReference type="ARBA" id="ARBA00006984"/>
    </source>
</evidence>
<feature type="region of interest" description="Disordered" evidence="13">
    <location>
        <begin position="215"/>
        <end position="234"/>
    </location>
</feature>
<evidence type="ECO:0000256" key="7">
    <source>
        <dbReference type="ARBA" id="ARBA00023031"/>
    </source>
</evidence>
<evidence type="ECO:0000256" key="11">
    <source>
        <dbReference type="ARBA" id="ARBA00030527"/>
    </source>
</evidence>
<protein>
    <recommendedName>
        <fullName evidence="4 12">Movement protein</fullName>
    </recommendedName>
    <alternativeName>
        <fullName evidence="11 12">Cell-to-cell transport protein</fullName>
    </alternativeName>
</protein>
<dbReference type="Pfam" id="PF01107">
    <property type="entry name" value="MP"/>
    <property type="match status" value="1"/>
</dbReference>
<gene>
    <name evidence="12 14" type="primary">MP</name>
    <name evidence="14" type="ORF">HoToV2_gp3</name>
</gene>
<dbReference type="GO" id="GO:0003723">
    <property type="term" value="F:RNA binding"/>
    <property type="evidence" value="ECO:0007669"/>
    <property type="project" value="UniProtKB-KW"/>
</dbReference>
<comment type="function">
    <text evidence="12">Transports viral genome to neighboring plant cells directly through plasmosdesmata, without any budding. The movement protein allows efficient cell to cell propagation, by bypassing the host cell wall barrier. Forms a ribonucleoprotein complex with viral RNA.</text>
</comment>
<keyword evidence="10" id="KW-1035">Host cytoplasm</keyword>
<accession>A0A7G7Y2Q3</accession>
<comment type="similarity">
    <text evidence="3 12">Belongs to the tobamovirus movement protein family.</text>
</comment>
<evidence type="ECO:0000256" key="1">
    <source>
        <dbReference type="ARBA" id="ARBA00004133"/>
    </source>
</evidence>
<keyword evidence="9" id="KW-1037">Host cytoskeleton</keyword>
<dbReference type="PRINTS" id="PR00964">
    <property type="entry name" value="MOVEMENT"/>
</dbReference>
<evidence type="ECO:0000256" key="4">
    <source>
        <dbReference type="ARBA" id="ARBA00014660"/>
    </source>
</evidence>
<keyword evidence="8" id="KW-1031">Host cell junction</keyword>
<evidence type="ECO:0000256" key="12">
    <source>
        <dbReference type="RuleBase" id="RU004373"/>
    </source>
</evidence>
<organism evidence="14">
    <name type="scientific">Hoya tobamovirus 2</name>
    <dbReference type="NCBI Taxonomy" id="2764945"/>
    <lineage>
        <taxon>Viruses</taxon>
        <taxon>Riboviria</taxon>
        <taxon>Orthornavirae</taxon>
        <taxon>Kitrinoviricota</taxon>
        <taxon>Alsuviricetes</taxon>
        <taxon>Martellivirales</taxon>
        <taxon>Virgaviridae</taxon>
        <taxon>Tobamovirus</taxon>
    </lineage>
</organism>
<evidence type="ECO:0000256" key="2">
    <source>
        <dbReference type="ARBA" id="ARBA00004621"/>
    </source>
</evidence>
<dbReference type="GO" id="GO:0046740">
    <property type="term" value="P:transport of virus in host, cell to cell"/>
    <property type="evidence" value="ECO:0007669"/>
    <property type="project" value="UniProtKB-KW"/>
</dbReference>
<evidence type="ECO:0000313" key="14">
    <source>
        <dbReference type="EMBL" id="QNH88581.1"/>
    </source>
</evidence>
<comment type="subcellular location">
    <subcellularLocation>
        <location evidence="2">Host cell junction</location>
        <location evidence="2">Host plasmodesma</location>
    </subcellularLocation>
    <subcellularLocation>
        <location evidence="1">Host cytoplasm</location>
        <location evidence="1">Host cytoskeleton</location>
    </subcellularLocation>
</comment>
<dbReference type="InterPro" id="IPR028919">
    <property type="entry name" value="Viral_movement"/>
</dbReference>
<sequence>MALNIRRPKVADFINLSKAEEILPKFMTKLKSVSISSNDVVVVDGVHTLSDIDLLKGIDVSKYRYVGVLGVVVSGEWMTYSKVRGAVTVSLVDKRMTNAREAIIGCYKAQAKERNFSFKLVPNYFVTATDAVRKPWQLLVQLNGLRMDEGWSALSLEVVSVCICANSIVSKGLRERVLTAGEGSVDFEKVVDDFVDNVPSFASLSAIRNKGRTCPKPVNHPKNRPQVQRRKPAVQANRGVESNFVIEDDVGSEVSADSNSFSTSTINNDLYDQLRQSSRLHGSVVGGAKGAPQLMS</sequence>
<evidence type="ECO:0000256" key="5">
    <source>
        <dbReference type="ARBA" id="ARBA00022448"/>
    </source>
</evidence>
<keyword evidence="6 12" id="KW-0694">RNA-binding</keyword>
<reference evidence="14" key="1">
    <citation type="submission" date="2020-07" db="EMBL/GenBank/DDBJ databases">
        <title>A new tobamovirus infecting Hoya spp.</title>
        <authorList>
            <person name="Gaafar Y.Z.A."/>
            <person name="Richert-Poeggeler K.R."/>
            <person name="Hartrick J."/>
            <person name="Lueddecke P."/>
            <person name="Maass C."/>
            <person name="Schuhmann S."/>
            <person name="Wilstermann A."/>
            <person name="Ziebell H."/>
        </authorList>
    </citation>
    <scope>NUCLEOTIDE SEQUENCE</scope>
    <source>
        <strain evidence="14">HoToV2_2019</strain>
    </source>
</reference>
<keyword evidence="7 12" id="KW-0916">Viral movement protein</keyword>
<dbReference type="GO" id="GO:0044219">
    <property type="term" value="C:host cell plasmodesma"/>
    <property type="evidence" value="ECO:0007669"/>
    <property type="project" value="UniProtKB-SubCell"/>
</dbReference>
<name>A0A7G7Y2Q3_9VIRU</name>
<proteinExistence type="inferred from homology"/>
<evidence type="ECO:0000256" key="6">
    <source>
        <dbReference type="ARBA" id="ARBA00022884"/>
    </source>
</evidence>
<feature type="compositionally biased region" description="Basic residues" evidence="13">
    <location>
        <begin position="215"/>
        <end position="232"/>
    </location>
</feature>